<dbReference type="Gene3D" id="3.30.160.60">
    <property type="entry name" value="Classic Zinc Finger"/>
    <property type="match status" value="3"/>
</dbReference>
<dbReference type="GO" id="GO:0008270">
    <property type="term" value="F:zinc ion binding"/>
    <property type="evidence" value="ECO:0007669"/>
    <property type="project" value="UniProtKB-KW"/>
</dbReference>
<evidence type="ECO:0000259" key="12">
    <source>
        <dbReference type="PROSITE" id="PS50157"/>
    </source>
</evidence>
<evidence type="ECO:0000256" key="3">
    <source>
        <dbReference type="ARBA" id="ARBA00022723"/>
    </source>
</evidence>
<protein>
    <submittedName>
        <fullName evidence="13">Protein krueppel</fullName>
    </submittedName>
</protein>
<keyword evidence="7" id="KW-0805">Transcription regulation</keyword>
<proteinExistence type="inferred from homology"/>
<evidence type="ECO:0000313" key="13">
    <source>
        <dbReference type="WBParaSite" id="GPUH_0000732901-mRNA-1"/>
    </source>
</evidence>
<dbReference type="GO" id="GO:0000981">
    <property type="term" value="F:DNA-binding transcription factor activity, RNA polymerase II-specific"/>
    <property type="evidence" value="ECO:0007669"/>
    <property type="project" value="TreeGrafter"/>
</dbReference>
<evidence type="ECO:0000256" key="2">
    <source>
        <dbReference type="ARBA" id="ARBA00006991"/>
    </source>
</evidence>
<feature type="domain" description="C2H2-type" evidence="12">
    <location>
        <begin position="47"/>
        <end position="75"/>
    </location>
</feature>
<keyword evidence="5 11" id="KW-0863">Zinc-finger</keyword>
<dbReference type="InterPro" id="IPR013087">
    <property type="entry name" value="Znf_C2H2_type"/>
</dbReference>
<dbReference type="FunFam" id="3.30.160.60:FF:000931">
    <property type="entry name" value="zinc finger protein 697"/>
    <property type="match status" value="1"/>
</dbReference>
<feature type="domain" description="C2H2-type" evidence="12">
    <location>
        <begin position="104"/>
        <end position="131"/>
    </location>
</feature>
<organism evidence="13">
    <name type="scientific">Gongylonema pulchrum</name>
    <dbReference type="NCBI Taxonomy" id="637853"/>
    <lineage>
        <taxon>Eukaryota</taxon>
        <taxon>Metazoa</taxon>
        <taxon>Ecdysozoa</taxon>
        <taxon>Nematoda</taxon>
        <taxon>Chromadorea</taxon>
        <taxon>Rhabditida</taxon>
        <taxon>Spirurina</taxon>
        <taxon>Spiruromorpha</taxon>
        <taxon>Spiruroidea</taxon>
        <taxon>Gongylonematidae</taxon>
        <taxon>Gongylonema</taxon>
    </lineage>
</organism>
<reference evidence="13" key="1">
    <citation type="submission" date="2016-06" db="UniProtKB">
        <authorList>
            <consortium name="WormBaseParasite"/>
        </authorList>
    </citation>
    <scope>IDENTIFICATION</scope>
</reference>
<feature type="domain" description="C2H2-type" evidence="12">
    <location>
        <begin position="132"/>
        <end position="159"/>
    </location>
</feature>
<dbReference type="SUPFAM" id="SSF57667">
    <property type="entry name" value="beta-beta-alpha zinc fingers"/>
    <property type="match status" value="3"/>
</dbReference>
<evidence type="ECO:0000256" key="4">
    <source>
        <dbReference type="ARBA" id="ARBA00022737"/>
    </source>
</evidence>
<dbReference type="InterPro" id="IPR036236">
    <property type="entry name" value="Znf_C2H2_sf"/>
</dbReference>
<evidence type="ECO:0000256" key="7">
    <source>
        <dbReference type="ARBA" id="ARBA00023015"/>
    </source>
</evidence>
<dbReference type="PROSITE" id="PS00028">
    <property type="entry name" value="ZINC_FINGER_C2H2_1"/>
    <property type="match status" value="4"/>
</dbReference>
<dbReference type="PROSITE" id="PS50157">
    <property type="entry name" value="ZINC_FINGER_C2H2_2"/>
    <property type="match status" value="4"/>
</dbReference>
<evidence type="ECO:0000256" key="1">
    <source>
        <dbReference type="ARBA" id="ARBA00004123"/>
    </source>
</evidence>
<dbReference type="GO" id="GO:0005667">
    <property type="term" value="C:transcription regulator complex"/>
    <property type="evidence" value="ECO:0007669"/>
    <property type="project" value="TreeGrafter"/>
</dbReference>
<dbReference type="GO" id="GO:0031519">
    <property type="term" value="C:PcG protein complex"/>
    <property type="evidence" value="ECO:0007669"/>
    <property type="project" value="TreeGrafter"/>
</dbReference>
<dbReference type="GO" id="GO:0000978">
    <property type="term" value="F:RNA polymerase II cis-regulatory region sequence-specific DNA binding"/>
    <property type="evidence" value="ECO:0007669"/>
    <property type="project" value="TreeGrafter"/>
</dbReference>
<keyword evidence="3" id="KW-0479">Metal-binding</keyword>
<dbReference type="SMART" id="SM00355">
    <property type="entry name" value="ZnF_C2H2"/>
    <property type="match status" value="4"/>
</dbReference>
<dbReference type="PANTHER" id="PTHR14003">
    <property type="entry name" value="TRANSCRIPTIONAL REPRESSOR PROTEIN YY"/>
    <property type="match status" value="1"/>
</dbReference>
<evidence type="ECO:0000256" key="10">
    <source>
        <dbReference type="ARBA" id="ARBA00023242"/>
    </source>
</evidence>
<sequence>LENNNQPQEHPETSHNFAIAQAEELPISSAGVNTSVVRGRVKKEERCQCPECGKRLGSTSSLRHHHLRYHSIETSHVCSVCFLKCIYRSHLITHMRVHSGKRPYKCSMCSESFTNSGNRKRHMRKHTGEKPYTCEFCNSSFSLLHHLKRHNKTHYRPAAM</sequence>
<comment type="subcellular location">
    <subcellularLocation>
        <location evidence="1">Nucleus</location>
    </subcellularLocation>
</comment>
<accession>A0A183DF29</accession>
<dbReference type="AlphaFoldDB" id="A0A183DF29"/>
<dbReference type="WBParaSite" id="GPUH_0000732901-mRNA-1">
    <property type="protein sequence ID" value="GPUH_0000732901-mRNA-1"/>
    <property type="gene ID" value="GPUH_0000732901"/>
</dbReference>
<name>A0A183DF29_9BILA</name>
<keyword evidence="8" id="KW-0238">DNA-binding</keyword>
<dbReference type="FunFam" id="3.30.160.60:FF:002343">
    <property type="entry name" value="Zinc finger protein 33A"/>
    <property type="match status" value="1"/>
</dbReference>
<evidence type="ECO:0000256" key="11">
    <source>
        <dbReference type="PROSITE-ProRule" id="PRU00042"/>
    </source>
</evidence>
<keyword evidence="9" id="KW-0804">Transcription</keyword>
<dbReference type="Pfam" id="PF00096">
    <property type="entry name" value="zf-C2H2"/>
    <property type="match status" value="1"/>
</dbReference>
<keyword evidence="4" id="KW-0677">Repeat</keyword>
<dbReference type="PANTHER" id="PTHR14003:SF23">
    <property type="entry name" value="ZINC FINGER PROTEIN 143"/>
    <property type="match status" value="1"/>
</dbReference>
<evidence type="ECO:0000256" key="9">
    <source>
        <dbReference type="ARBA" id="ARBA00023163"/>
    </source>
</evidence>
<evidence type="ECO:0000256" key="8">
    <source>
        <dbReference type="ARBA" id="ARBA00023125"/>
    </source>
</evidence>
<feature type="domain" description="C2H2-type" evidence="12">
    <location>
        <begin position="76"/>
        <end position="103"/>
    </location>
</feature>
<keyword evidence="10" id="KW-0539">Nucleus</keyword>
<keyword evidence="6" id="KW-0862">Zinc</keyword>
<evidence type="ECO:0000256" key="6">
    <source>
        <dbReference type="ARBA" id="ARBA00022833"/>
    </source>
</evidence>
<comment type="similarity">
    <text evidence="2">Belongs to the krueppel C2H2-type zinc-finger protein family.</text>
</comment>
<dbReference type="GO" id="GO:0000785">
    <property type="term" value="C:chromatin"/>
    <property type="evidence" value="ECO:0007669"/>
    <property type="project" value="TreeGrafter"/>
</dbReference>
<evidence type="ECO:0000256" key="5">
    <source>
        <dbReference type="ARBA" id="ARBA00022771"/>
    </source>
</evidence>